<name>A0A2R5FJK1_NOSCO</name>
<evidence type="ECO:0000259" key="2">
    <source>
        <dbReference type="Pfam" id="PF01471"/>
    </source>
</evidence>
<feature type="domain" description="Peptidoglycan binding-like" evidence="2">
    <location>
        <begin position="48"/>
        <end position="98"/>
    </location>
</feature>
<keyword evidence="1" id="KW-0472">Membrane</keyword>
<accession>A0A2R5FJK1</accession>
<organism evidence="3 4">
    <name type="scientific">Nostoc commune NIES-4072</name>
    <dbReference type="NCBI Taxonomy" id="2005467"/>
    <lineage>
        <taxon>Bacteria</taxon>
        <taxon>Bacillati</taxon>
        <taxon>Cyanobacteriota</taxon>
        <taxon>Cyanophyceae</taxon>
        <taxon>Nostocales</taxon>
        <taxon>Nostocaceae</taxon>
        <taxon>Nostoc</taxon>
    </lineage>
</organism>
<gene>
    <name evidence="3" type="ORF">NIES4072_12890</name>
</gene>
<evidence type="ECO:0000313" key="4">
    <source>
        <dbReference type="Proteomes" id="UP000245124"/>
    </source>
</evidence>
<evidence type="ECO:0000256" key="1">
    <source>
        <dbReference type="SAM" id="Phobius"/>
    </source>
</evidence>
<feature type="transmembrane region" description="Helical" evidence="1">
    <location>
        <begin position="197"/>
        <end position="215"/>
    </location>
</feature>
<proteinExistence type="predicted"/>
<dbReference type="OrthoDB" id="511527at2"/>
<reference evidence="3 4" key="1">
    <citation type="submission" date="2017-06" db="EMBL/GenBank/DDBJ databases">
        <title>Genome sequencing of cyanobaciteial culture collection at National Institute for Environmental Studies (NIES).</title>
        <authorList>
            <person name="Hirose Y."/>
            <person name="Shimura Y."/>
            <person name="Fujisawa T."/>
            <person name="Nakamura Y."/>
            <person name="Kawachi M."/>
        </authorList>
    </citation>
    <scope>NUCLEOTIDE SEQUENCE [LARGE SCALE GENOMIC DNA]</scope>
    <source>
        <strain evidence="3 4">NIES-4072</strain>
    </source>
</reference>
<dbReference type="AlphaFoldDB" id="A0A2R5FJK1"/>
<dbReference type="Proteomes" id="UP000245124">
    <property type="component" value="Unassembled WGS sequence"/>
</dbReference>
<dbReference type="EMBL" id="BDUD01000001">
    <property type="protein sequence ID" value="GBG17628.1"/>
    <property type="molecule type" value="Genomic_DNA"/>
</dbReference>
<dbReference type="Pfam" id="PF01471">
    <property type="entry name" value="PG_binding_1"/>
    <property type="match status" value="2"/>
</dbReference>
<dbReference type="Gene3D" id="1.10.101.10">
    <property type="entry name" value="PGBD-like superfamily/PGBD"/>
    <property type="match status" value="2"/>
</dbReference>
<dbReference type="InterPro" id="IPR002477">
    <property type="entry name" value="Peptidoglycan-bd-like"/>
</dbReference>
<keyword evidence="1" id="KW-0812">Transmembrane</keyword>
<comment type="caution">
    <text evidence="3">The sequence shown here is derived from an EMBL/GenBank/DDBJ whole genome shotgun (WGS) entry which is preliminary data.</text>
</comment>
<feature type="domain" description="Peptidoglycan binding-like" evidence="2">
    <location>
        <begin position="119"/>
        <end position="173"/>
    </location>
</feature>
<feature type="transmembrane region" description="Helical" evidence="1">
    <location>
        <begin position="227"/>
        <end position="246"/>
    </location>
</feature>
<evidence type="ECO:0000313" key="3">
    <source>
        <dbReference type="EMBL" id="GBG17628.1"/>
    </source>
</evidence>
<keyword evidence="4" id="KW-1185">Reference proteome</keyword>
<dbReference type="InterPro" id="IPR036365">
    <property type="entry name" value="PGBD-like_sf"/>
</dbReference>
<protein>
    <submittedName>
        <fullName evidence="3">Peptidoglycan binding domain-containing protein</fullName>
    </submittedName>
</protein>
<dbReference type="SUPFAM" id="SSF47090">
    <property type="entry name" value="PGBD-like"/>
    <property type="match status" value="2"/>
</dbReference>
<dbReference type="RefSeq" id="WP_109007800.1">
    <property type="nucleotide sequence ID" value="NZ_BDUD01000001.1"/>
</dbReference>
<sequence>MTNKTLSFLNLLFGLKQSRRYFPDEKQVCVFNKRPILYRGFSPNSAQESINELQERLQAQGFLSSISGKFDLETEEAVIKFQKANNLHVDGIVGPLSWSCLFYPKLYRNQKSMSPKLQDAVKELQIILNEEGFFKKEPDGYFSRETERGVKRFQRTYGLKDDGIVGAATWAVLLGMRQKIDNKSFLQLIYFLPPQSWFLWEQFLMISFIMLGIYYSPIPGDDPEWNTALATAYGLTCIVPFLLECLPIKSSKQSSLPLLQYAPYVLTGIFWKPIINFLGTLFN</sequence>
<dbReference type="InterPro" id="IPR036366">
    <property type="entry name" value="PGBDSf"/>
</dbReference>
<feature type="transmembrane region" description="Helical" evidence="1">
    <location>
        <begin position="258"/>
        <end position="282"/>
    </location>
</feature>
<keyword evidence="1" id="KW-1133">Transmembrane helix</keyword>